<organism evidence="1 2">
    <name type="scientific">Petrocella atlantisensis</name>
    <dbReference type="NCBI Taxonomy" id="2173034"/>
    <lineage>
        <taxon>Bacteria</taxon>
        <taxon>Bacillati</taxon>
        <taxon>Bacillota</taxon>
        <taxon>Clostridia</taxon>
        <taxon>Lachnospirales</taxon>
        <taxon>Vallitaleaceae</taxon>
        <taxon>Petrocella</taxon>
    </lineage>
</organism>
<evidence type="ECO:0000313" key="2">
    <source>
        <dbReference type="Proteomes" id="UP000279029"/>
    </source>
</evidence>
<keyword evidence="2" id="KW-1185">Reference proteome</keyword>
<dbReference type="EMBL" id="LR130778">
    <property type="protein sequence ID" value="VDN46702.1"/>
    <property type="molecule type" value="Genomic_DNA"/>
</dbReference>
<evidence type="ECO:0000313" key="1">
    <source>
        <dbReference type="EMBL" id="VDN46702.1"/>
    </source>
</evidence>
<sequence length="91" mass="9938">MPIWHPILLPEFLLSYNGLRSRRSGHLEIFAHGTPVVTNATIGPDGLCGLVMVGLDSTAVPYADPKRKRIVMGHTTDILPNSSSFYIMSST</sequence>
<dbReference type="KEGG" id="cbar:PATL70BA_0829"/>
<proteinExistence type="predicted"/>
<protein>
    <submittedName>
        <fullName evidence="1">Uncharacterized protein</fullName>
    </submittedName>
</protein>
<accession>A0A3P7RVD5</accession>
<dbReference type="Proteomes" id="UP000279029">
    <property type="component" value="Chromosome"/>
</dbReference>
<reference evidence="1 2" key="1">
    <citation type="submission" date="2018-09" db="EMBL/GenBank/DDBJ databases">
        <authorList>
            <person name="Postec A."/>
        </authorList>
    </citation>
    <scope>NUCLEOTIDE SEQUENCE [LARGE SCALE GENOMIC DNA]</scope>
    <source>
        <strain evidence="1">70B-A</strain>
    </source>
</reference>
<dbReference type="AlphaFoldDB" id="A0A3P7RVD5"/>
<gene>
    <name evidence="1" type="ORF">PATL70BA_0829</name>
</gene>
<name>A0A3P7RVD5_9FIRM</name>